<organism evidence="2 3">
    <name type="scientific">Microbacterium hominis</name>
    <dbReference type="NCBI Taxonomy" id="162426"/>
    <lineage>
        <taxon>Bacteria</taxon>
        <taxon>Bacillati</taxon>
        <taxon>Actinomycetota</taxon>
        <taxon>Actinomycetes</taxon>
        <taxon>Micrococcales</taxon>
        <taxon>Microbacteriaceae</taxon>
        <taxon>Microbacterium</taxon>
    </lineage>
</organism>
<gene>
    <name evidence="2" type="ORF">CXR34_15400</name>
</gene>
<feature type="transmembrane region" description="Helical" evidence="1">
    <location>
        <begin position="127"/>
        <end position="147"/>
    </location>
</feature>
<dbReference type="EMBL" id="CP025299">
    <property type="protein sequence ID" value="AUG30716.1"/>
    <property type="molecule type" value="Genomic_DNA"/>
</dbReference>
<dbReference type="RefSeq" id="WP_101306897.1">
    <property type="nucleotide sequence ID" value="NZ_CP025299.1"/>
</dbReference>
<accession>A0A2K9DTY9</accession>
<feature type="transmembrane region" description="Helical" evidence="1">
    <location>
        <begin position="84"/>
        <end position="107"/>
    </location>
</feature>
<sequence length="163" mass="16396">MSGSRDPRAGDGGGVAPPIATAFAVVGFFALLIAGFGMLSLFSGAEVLPVTGLGQLPGVGGAVLALAAFASTTWLAVRPARPRYVAVLTVVVATFLAYLLGVLVGAVLGGTDAARTAAAIGGFATSWFAVVLASAALVAGWVAVALVRTGADRPRWPWERDED</sequence>
<proteinExistence type="predicted"/>
<feature type="transmembrane region" description="Helical" evidence="1">
    <location>
        <begin position="21"/>
        <end position="44"/>
    </location>
</feature>
<keyword evidence="1" id="KW-1133">Transmembrane helix</keyword>
<dbReference type="Proteomes" id="UP000233276">
    <property type="component" value="Chromosome"/>
</dbReference>
<evidence type="ECO:0000313" key="2">
    <source>
        <dbReference type="EMBL" id="AUG30716.1"/>
    </source>
</evidence>
<protein>
    <submittedName>
        <fullName evidence="2">Uncharacterized protein</fullName>
    </submittedName>
</protein>
<keyword evidence="1" id="KW-0472">Membrane</keyword>
<name>A0A2K9DTY9_9MICO</name>
<dbReference type="KEGG" id="mhos:CXR34_15400"/>
<feature type="transmembrane region" description="Helical" evidence="1">
    <location>
        <begin position="56"/>
        <end position="77"/>
    </location>
</feature>
<keyword evidence="1" id="KW-0812">Transmembrane</keyword>
<evidence type="ECO:0000313" key="3">
    <source>
        <dbReference type="Proteomes" id="UP000233276"/>
    </source>
</evidence>
<evidence type="ECO:0000256" key="1">
    <source>
        <dbReference type="SAM" id="Phobius"/>
    </source>
</evidence>
<reference evidence="2 3" key="1">
    <citation type="submission" date="2017-12" db="EMBL/GenBank/DDBJ databases">
        <title>Isolation and characterization of estrogens degradatiion strain Microbacterium hominis SJTG1.</title>
        <authorList>
            <person name="Xiong W."/>
            <person name="Yin C."/>
            <person name="Zheng D."/>
            <person name="Liang R."/>
        </authorList>
    </citation>
    <scope>NUCLEOTIDE SEQUENCE [LARGE SCALE GENOMIC DNA]</scope>
    <source>
        <strain evidence="2 3">SJTG1</strain>
    </source>
</reference>
<dbReference type="AlphaFoldDB" id="A0A2K9DTY9"/>